<comment type="similarity">
    <text evidence="2">Belongs to the PhyH family.</text>
</comment>
<evidence type="ECO:0000313" key="4">
    <source>
        <dbReference type="Proteomes" id="UP000443090"/>
    </source>
</evidence>
<dbReference type="PANTHER" id="PTHR20883">
    <property type="entry name" value="PHYTANOYL-COA DIOXYGENASE DOMAIN CONTAINING 1"/>
    <property type="match status" value="1"/>
</dbReference>
<dbReference type="PANTHER" id="PTHR20883:SF48">
    <property type="entry name" value="ECTOINE DIOXYGENASE"/>
    <property type="match status" value="1"/>
</dbReference>
<dbReference type="Proteomes" id="UP000443090">
    <property type="component" value="Unassembled WGS sequence"/>
</dbReference>
<proteinExistence type="inferred from homology"/>
<dbReference type="GO" id="GO:0046872">
    <property type="term" value="F:metal ion binding"/>
    <property type="evidence" value="ECO:0007669"/>
    <property type="project" value="UniProtKB-ARBA"/>
</dbReference>
<dbReference type="GO" id="GO:0016491">
    <property type="term" value="F:oxidoreductase activity"/>
    <property type="evidence" value="ECO:0007669"/>
    <property type="project" value="UniProtKB-ARBA"/>
</dbReference>
<organism evidence="3 4">
    <name type="scientific">Lachnellula occidentalis</name>
    <dbReference type="NCBI Taxonomy" id="215460"/>
    <lineage>
        <taxon>Eukaryota</taxon>
        <taxon>Fungi</taxon>
        <taxon>Dikarya</taxon>
        <taxon>Ascomycota</taxon>
        <taxon>Pezizomycotina</taxon>
        <taxon>Leotiomycetes</taxon>
        <taxon>Helotiales</taxon>
        <taxon>Lachnaceae</taxon>
        <taxon>Lachnellula</taxon>
    </lineage>
</organism>
<dbReference type="InterPro" id="IPR008775">
    <property type="entry name" value="Phytyl_CoA_dOase-like"/>
</dbReference>
<dbReference type="AlphaFoldDB" id="A0A8H8RWK3"/>
<comment type="caution">
    <text evidence="3">The sequence shown here is derived from an EMBL/GenBank/DDBJ whole genome shotgun (WGS) entry which is preliminary data.</text>
</comment>
<accession>A0A8H8RWK3</accession>
<dbReference type="Gene3D" id="2.60.120.620">
    <property type="entry name" value="q2cbj1_9rhob like domain"/>
    <property type="match status" value="1"/>
</dbReference>
<reference evidence="3 4" key="1">
    <citation type="submission" date="2018-05" db="EMBL/GenBank/DDBJ databases">
        <title>Genome sequencing and assembly of the regulated plant pathogen Lachnellula willkommii and related sister species for the development of diagnostic species identification markers.</title>
        <authorList>
            <person name="Giroux E."/>
            <person name="Bilodeau G."/>
        </authorList>
    </citation>
    <scope>NUCLEOTIDE SEQUENCE [LARGE SCALE GENOMIC DNA]</scope>
    <source>
        <strain evidence="3 4">CBS 160.35</strain>
    </source>
</reference>
<name>A0A8H8RWK3_9HELO</name>
<gene>
    <name evidence="3" type="ORF">LOCC1_G003799</name>
</gene>
<dbReference type="SUPFAM" id="SSF51197">
    <property type="entry name" value="Clavaminate synthase-like"/>
    <property type="match status" value="1"/>
</dbReference>
<dbReference type="EMBL" id="QGMI01000346">
    <property type="protein sequence ID" value="TVY42176.1"/>
    <property type="molecule type" value="Genomic_DNA"/>
</dbReference>
<comment type="cofactor">
    <cofactor evidence="1">
        <name>Fe cation</name>
        <dbReference type="ChEBI" id="CHEBI:24875"/>
    </cofactor>
</comment>
<dbReference type="OrthoDB" id="445007at2759"/>
<evidence type="ECO:0000256" key="2">
    <source>
        <dbReference type="ARBA" id="ARBA00005830"/>
    </source>
</evidence>
<dbReference type="Pfam" id="PF05721">
    <property type="entry name" value="PhyH"/>
    <property type="match status" value="1"/>
</dbReference>
<protein>
    <submittedName>
        <fullName evidence="3">Uncharacterized protein</fullName>
    </submittedName>
</protein>
<evidence type="ECO:0000313" key="3">
    <source>
        <dbReference type="EMBL" id="TVY42176.1"/>
    </source>
</evidence>
<keyword evidence="4" id="KW-1185">Reference proteome</keyword>
<sequence>MTIDASSRCGVGVCNDNVQFYQDNGYLRLPLQAHGMCQSLAELQQWVADIFQWGLDKGKWRHYYESINDKHILWDTEKLIEYHPPMQELLTGDRPFSLLRALTGREMVLFKDEIAWKMPGGKGAVPHLDRPAYSLFAPEFVEIMIAVDAHTVQNGCLEFVPRSHKEAVPISADGRIEPAWLEGKEFVPMLLDAGDILIFNESMVHRLAPNGTDQRRAAVFGTYHFDVSQPDLRDRFYAHRLIYSPPENAWVEEAVSATQM</sequence>
<evidence type="ECO:0000256" key="1">
    <source>
        <dbReference type="ARBA" id="ARBA00001962"/>
    </source>
</evidence>